<feature type="compositionally biased region" description="Low complexity" evidence="3">
    <location>
        <begin position="1"/>
        <end position="14"/>
    </location>
</feature>
<feature type="domain" description="C-JID" evidence="4">
    <location>
        <begin position="453"/>
        <end position="583"/>
    </location>
</feature>
<keyword evidence="6" id="KW-1185">Reference proteome</keyword>
<evidence type="ECO:0000313" key="6">
    <source>
        <dbReference type="Proteomes" id="UP000323000"/>
    </source>
</evidence>
<dbReference type="Proteomes" id="UP000323000">
    <property type="component" value="Chromosome 4"/>
</dbReference>
<keyword evidence="2" id="KW-0677">Repeat</keyword>
<dbReference type="EMBL" id="VAHF01000004">
    <property type="protein sequence ID" value="TXG64891.1"/>
    <property type="molecule type" value="Genomic_DNA"/>
</dbReference>
<name>A0A5C7I6J4_9ROSI</name>
<evidence type="ECO:0000256" key="1">
    <source>
        <dbReference type="ARBA" id="ARBA00022614"/>
    </source>
</evidence>
<dbReference type="InterPro" id="IPR011713">
    <property type="entry name" value="Leu-rich_rpt_3"/>
</dbReference>
<dbReference type="Pfam" id="PF20160">
    <property type="entry name" value="C-JID"/>
    <property type="match status" value="1"/>
</dbReference>
<accession>A0A5C7I6J4</accession>
<proteinExistence type="predicted"/>
<dbReference type="PANTHER" id="PTHR11017:SF527">
    <property type="entry name" value="TMV RESISTANCE PROTEIN N-LIKE"/>
    <property type="match status" value="1"/>
</dbReference>
<dbReference type="GO" id="GO:0006952">
    <property type="term" value="P:defense response"/>
    <property type="evidence" value="ECO:0007669"/>
    <property type="project" value="InterPro"/>
</dbReference>
<keyword evidence="1" id="KW-0433">Leucine-rich repeat</keyword>
<dbReference type="AlphaFoldDB" id="A0A5C7I6J4"/>
<feature type="region of interest" description="Disordered" evidence="3">
    <location>
        <begin position="1"/>
        <end position="40"/>
    </location>
</feature>
<dbReference type="InterPro" id="IPR044974">
    <property type="entry name" value="Disease_R_plants"/>
</dbReference>
<evidence type="ECO:0000256" key="3">
    <source>
        <dbReference type="SAM" id="MobiDB-lite"/>
    </source>
</evidence>
<evidence type="ECO:0000256" key="2">
    <source>
        <dbReference type="ARBA" id="ARBA00022737"/>
    </source>
</evidence>
<organism evidence="5 6">
    <name type="scientific">Acer yangbiense</name>
    <dbReference type="NCBI Taxonomy" id="1000413"/>
    <lineage>
        <taxon>Eukaryota</taxon>
        <taxon>Viridiplantae</taxon>
        <taxon>Streptophyta</taxon>
        <taxon>Embryophyta</taxon>
        <taxon>Tracheophyta</taxon>
        <taxon>Spermatophyta</taxon>
        <taxon>Magnoliopsida</taxon>
        <taxon>eudicotyledons</taxon>
        <taxon>Gunneridae</taxon>
        <taxon>Pentapetalae</taxon>
        <taxon>rosids</taxon>
        <taxon>malvids</taxon>
        <taxon>Sapindales</taxon>
        <taxon>Sapindaceae</taxon>
        <taxon>Hippocastanoideae</taxon>
        <taxon>Acereae</taxon>
        <taxon>Acer</taxon>
    </lineage>
</organism>
<reference evidence="6" key="1">
    <citation type="journal article" date="2019" name="Gigascience">
        <title>De novo genome assembly of the endangered Acer yangbiense, a plant species with extremely small populations endemic to Yunnan Province, China.</title>
        <authorList>
            <person name="Yang J."/>
            <person name="Wariss H.M."/>
            <person name="Tao L."/>
            <person name="Zhang R."/>
            <person name="Yun Q."/>
            <person name="Hollingsworth P."/>
            <person name="Dao Z."/>
            <person name="Luo G."/>
            <person name="Guo H."/>
            <person name="Ma Y."/>
            <person name="Sun W."/>
        </authorList>
    </citation>
    <scope>NUCLEOTIDE SEQUENCE [LARGE SCALE GENOMIC DNA]</scope>
    <source>
        <strain evidence="6">cv. Malutang</strain>
    </source>
</reference>
<dbReference type="OrthoDB" id="1936883at2759"/>
<dbReference type="InterPro" id="IPR045344">
    <property type="entry name" value="C-JID"/>
</dbReference>
<dbReference type="SUPFAM" id="SSF52058">
    <property type="entry name" value="L domain-like"/>
    <property type="match status" value="1"/>
</dbReference>
<dbReference type="InterPro" id="IPR032675">
    <property type="entry name" value="LRR_dom_sf"/>
</dbReference>
<dbReference type="Gene3D" id="3.80.10.10">
    <property type="entry name" value="Ribonuclease Inhibitor"/>
    <property type="match status" value="2"/>
</dbReference>
<comment type="caution">
    <text evidence="5">The sequence shown here is derived from an EMBL/GenBank/DDBJ whole genome shotgun (WGS) entry which is preliminary data.</text>
</comment>
<sequence>MAASIKSSSSDSSSNIQRKFSGNKRATDDESSSSPSKRQKSSSAFAYANLIEDIVGNISRRLINLLPSVIEEQLVGIKSRVEEIYKLLELELDDRGTPYVEGIILDSKGYTEEITHLKPNGKSFSGMSNLRLLIINVDFHLSEDLEFLSNELRLLQWHGYHLKSLPSSFQPQKLVQLNLRYSHIEYLWKDIKPSMEYLKTVNLSFSYNLIKTPDFEMIPNLERLDLQCCTKLREVHKSVGSLGKLIVLNFNGCSNLVVFLSDVSGLKSLKILNLNGCSNLDTLPLNLEEVEPLEELDISGTAIKQIVISSIVMVDVANKKVWLHGFDVASPCRVKAQWKQLVSLPDSISQLSRLTGLYLEKCQRLKSLPKLPPYIVAVVANDCTSLKTISSALELDSGYTWLQFSNCFQLVESQGRNNSLEIMLQKRWLQINEIHYAEFMSKILFLSAFHLNLPGSEIPELFSYWSEGSTITWPQAHCWLNDEFIGFSVCAVMSIPSRLYGPRISCCFGSSGIYYPCSNCKGDDHLWLVYFSKNALYHKDRQYNCGQGITARFEILDNKGEKEYNNNVVKRCGIRPVYKQDVEFLEELSATDGAITMPSTLQGRRFRKCSHRITAELKLSNDHVDYSEDSSVEEDDIGTAAGDIGNSIYI</sequence>
<dbReference type="Pfam" id="PF07725">
    <property type="entry name" value="LRR_3"/>
    <property type="match status" value="1"/>
</dbReference>
<evidence type="ECO:0000259" key="4">
    <source>
        <dbReference type="Pfam" id="PF20160"/>
    </source>
</evidence>
<dbReference type="PANTHER" id="PTHR11017">
    <property type="entry name" value="LEUCINE-RICH REPEAT-CONTAINING PROTEIN"/>
    <property type="match status" value="1"/>
</dbReference>
<gene>
    <name evidence="5" type="ORF">EZV62_011885</name>
</gene>
<evidence type="ECO:0000313" key="5">
    <source>
        <dbReference type="EMBL" id="TXG64891.1"/>
    </source>
</evidence>
<protein>
    <recommendedName>
        <fullName evidence="4">C-JID domain-containing protein</fullName>
    </recommendedName>
</protein>